<proteinExistence type="predicted"/>
<sequence>MFFAVAAVALLAGCATTPPAPAGARIVVSPSRQLKITNVQAERRPSSILVTGRVGRRPATRTSVWGHLHVEAWGERGLLKCADTRWTLLRKSRLPTSWFRTKLEVAPEDVNEIRISHVPAAERREHQSGICA</sequence>
<feature type="chain" id="PRO_5021188834" description="DUF1425 domain-containing protein" evidence="1">
    <location>
        <begin position="23"/>
        <end position="132"/>
    </location>
</feature>
<name>A0A4Y8ZWP1_9SPHN</name>
<protein>
    <recommendedName>
        <fullName evidence="4">DUF1425 domain-containing protein</fullName>
    </recommendedName>
</protein>
<keyword evidence="1" id="KW-0732">Signal</keyword>
<organism evidence="2 3">
    <name type="scientific">Sphingomonas parva</name>
    <dbReference type="NCBI Taxonomy" id="2555898"/>
    <lineage>
        <taxon>Bacteria</taxon>
        <taxon>Pseudomonadati</taxon>
        <taxon>Pseudomonadota</taxon>
        <taxon>Alphaproteobacteria</taxon>
        <taxon>Sphingomonadales</taxon>
        <taxon>Sphingomonadaceae</taxon>
        <taxon>Sphingomonas</taxon>
    </lineage>
</organism>
<reference evidence="2 3" key="1">
    <citation type="submission" date="2019-03" db="EMBL/GenBank/DDBJ databases">
        <title>Genome sequence of Sphingomonas sp. 17J27-24.</title>
        <authorList>
            <person name="Kim M."/>
            <person name="Maeng S."/>
            <person name="Sathiyaraj S."/>
        </authorList>
    </citation>
    <scope>NUCLEOTIDE SEQUENCE [LARGE SCALE GENOMIC DNA]</scope>
    <source>
        <strain evidence="2 3">17J27-24</strain>
    </source>
</reference>
<evidence type="ECO:0000256" key="1">
    <source>
        <dbReference type="SAM" id="SignalP"/>
    </source>
</evidence>
<dbReference type="RefSeq" id="WP_135083498.1">
    <property type="nucleotide sequence ID" value="NZ_SPDV01000003.1"/>
</dbReference>
<gene>
    <name evidence="2" type="ORF">E2493_02790</name>
</gene>
<accession>A0A4Y8ZWP1</accession>
<comment type="caution">
    <text evidence="2">The sequence shown here is derived from an EMBL/GenBank/DDBJ whole genome shotgun (WGS) entry which is preliminary data.</text>
</comment>
<dbReference type="EMBL" id="SPDV01000003">
    <property type="protein sequence ID" value="TFI59782.1"/>
    <property type="molecule type" value="Genomic_DNA"/>
</dbReference>
<evidence type="ECO:0000313" key="3">
    <source>
        <dbReference type="Proteomes" id="UP000298213"/>
    </source>
</evidence>
<dbReference type="Proteomes" id="UP000298213">
    <property type="component" value="Unassembled WGS sequence"/>
</dbReference>
<keyword evidence="3" id="KW-1185">Reference proteome</keyword>
<evidence type="ECO:0008006" key="4">
    <source>
        <dbReference type="Google" id="ProtNLM"/>
    </source>
</evidence>
<evidence type="ECO:0000313" key="2">
    <source>
        <dbReference type="EMBL" id="TFI59782.1"/>
    </source>
</evidence>
<feature type="signal peptide" evidence="1">
    <location>
        <begin position="1"/>
        <end position="22"/>
    </location>
</feature>
<dbReference type="AlphaFoldDB" id="A0A4Y8ZWP1"/>